<dbReference type="GO" id="GO:0032259">
    <property type="term" value="P:methylation"/>
    <property type="evidence" value="ECO:0007669"/>
    <property type="project" value="UniProtKB-KW"/>
</dbReference>
<dbReference type="InterPro" id="IPR029063">
    <property type="entry name" value="SAM-dependent_MTases_sf"/>
</dbReference>
<feature type="domain" description="Methyltransferase type 11" evidence="1">
    <location>
        <begin position="44"/>
        <end position="135"/>
    </location>
</feature>
<dbReference type="InterPro" id="IPR013216">
    <property type="entry name" value="Methyltransf_11"/>
</dbReference>
<reference evidence="2 3" key="1">
    <citation type="journal article" date="2020" name="ISME J.">
        <title>Comparative genomics reveals insights into cyanobacterial evolution and habitat adaptation.</title>
        <authorList>
            <person name="Chen M.Y."/>
            <person name="Teng W.K."/>
            <person name="Zhao L."/>
            <person name="Hu C.X."/>
            <person name="Zhou Y.K."/>
            <person name="Han B.P."/>
            <person name="Song L.R."/>
            <person name="Shu W.S."/>
        </authorList>
    </citation>
    <scope>NUCLEOTIDE SEQUENCE [LARGE SCALE GENOMIC DNA]</scope>
    <source>
        <strain evidence="2 3">FACHB-196</strain>
    </source>
</reference>
<dbReference type="Proteomes" id="UP000640531">
    <property type="component" value="Unassembled WGS sequence"/>
</dbReference>
<name>A0ABR8FHZ0_9NOST</name>
<evidence type="ECO:0000313" key="2">
    <source>
        <dbReference type="EMBL" id="MBD2569391.1"/>
    </source>
</evidence>
<comment type="caution">
    <text evidence="2">The sequence shown here is derived from an EMBL/GenBank/DDBJ whole genome shotgun (WGS) entry which is preliminary data.</text>
</comment>
<dbReference type="RefSeq" id="WP_190716145.1">
    <property type="nucleotide sequence ID" value="NZ_JACJST010000014.1"/>
</dbReference>
<dbReference type="GO" id="GO:0008168">
    <property type="term" value="F:methyltransferase activity"/>
    <property type="evidence" value="ECO:0007669"/>
    <property type="project" value="UniProtKB-KW"/>
</dbReference>
<dbReference type="CDD" id="cd02440">
    <property type="entry name" value="AdoMet_MTases"/>
    <property type="match status" value="1"/>
</dbReference>
<gene>
    <name evidence="2" type="ORF">H6G59_16100</name>
</gene>
<evidence type="ECO:0000313" key="3">
    <source>
        <dbReference type="Proteomes" id="UP000640531"/>
    </source>
</evidence>
<dbReference type="EMBL" id="JACJST010000014">
    <property type="protein sequence ID" value="MBD2569391.1"/>
    <property type="molecule type" value="Genomic_DNA"/>
</dbReference>
<keyword evidence="2" id="KW-0489">Methyltransferase</keyword>
<sequence>MSQLQNKNFWEEAWLKHIENYLKTIPRTGFFIKTLLRNKISSTLEIACGSSRDSIYLANEGYKSTASDFDDKTIAYLQHRFGHLENLNYQIADAFNLPFDDNSFDLVYHNGFFIYFHNNQDVFDLLKEQERVTRKYILILVHNRLNSKLVSEFKKLSNEDKLYDIRFFDPIELEELIFNLSLKIKKVIILKFGSFGRFGVDSYLSKIFKLPFINSFIETILLNLIFKLYQTQMWEDTERIACLIELDK</sequence>
<organism evidence="2 3">
    <name type="scientific">Anabaena lutea FACHB-196</name>
    <dbReference type="NCBI Taxonomy" id="2692881"/>
    <lineage>
        <taxon>Bacteria</taxon>
        <taxon>Bacillati</taxon>
        <taxon>Cyanobacteriota</taxon>
        <taxon>Cyanophyceae</taxon>
        <taxon>Nostocales</taxon>
        <taxon>Nostocaceae</taxon>
        <taxon>Anabaena</taxon>
    </lineage>
</organism>
<dbReference type="Pfam" id="PF08241">
    <property type="entry name" value="Methyltransf_11"/>
    <property type="match status" value="1"/>
</dbReference>
<keyword evidence="2" id="KW-0808">Transferase</keyword>
<protein>
    <submittedName>
        <fullName evidence="2">Class I SAM-dependent methyltransferase</fullName>
    </submittedName>
</protein>
<dbReference type="SUPFAM" id="SSF53335">
    <property type="entry name" value="S-adenosyl-L-methionine-dependent methyltransferases"/>
    <property type="match status" value="1"/>
</dbReference>
<evidence type="ECO:0000259" key="1">
    <source>
        <dbReference type="Pfam" id="PF08241"/>
    </source>
</evidence>
<keyword evidence="3" id="KW-1185">Reference proteome</keyword>
<accession>A0ABR8FHZ0</accession>
<proteinExistence type="predicted"/>
<dbReference type="Gene3D" id="3.40.50.150">
    <property type="entry name" value="Vaccinia Virus protein VP39"/>
    <property type="match status" value="1"/>
</dbReference>